<sequence>MLWLVIRVALHTTFHDSVRVDYKTFMVSLLCDILEKAIDKDFSSELLFCMRKKIVIRLHKLHSTAPEFLVQRVKILVDRVQDLLQSRWTKVQQIEAEAPHWDGISLLDREKLNRDTILSLRNSGEYIREVLKNNRTPLPKARFNPTVAPRPFRQLQNFEICTPDCLRSAFAEDTYVALADIENSIHDNLDDWVQKLWDKCSIRAL</sequence>
<proteinExistence type="predicted"/>
<comment type="caution">
    <text evidence="1">The sequence shown here is derived from an EMBL/GenBank/DDBJ whole genome shotgun (WGS) entry which is preliminary data.</text>
</comment>
<gene>
    <name evidence="1" type="ORF">VKT23_020748</name>
</gene>
<protein>
    <submittedName>
        <fullName evidence="1">Uncharacterized protein</fullName>
    </submittedName>
</protein>
<name>A0ABR1ILK7_9AGAR</name>
<dbReference type="Proteomes" id="UP001498398">
    <property type="component" value="Unassembled WGS sequence"/>
</dbReference>
<reference evidence="1 2" key="1">
    <citation type="submission" date="2024-01" db="EMBL/GenBank/DDBJ databases">
        <title>A draft genome for the cacao thread blight pathogen Marasmiellus scandens.</title>
        <authorList>
            <person name="Baruah I.K."/>
            <person name="Leung J."/>
            <person name="Bukari Y."/>
            <person name="Amoako-Attah I."/>
            <person name="Meinhardt L.W."/>
            <person name="Bailey B.A."/>
            <person name="Cohen S.P."/>
        </authorList>
    </citation>
    <scope>NUCLEOTIDE SEQUENCE [LARGE SCALE GENOMIC DNA]</scope>
    <source>
        <strain evidence="1 2">GH-19</strain>
    </source>
</reference>
<dbReference type="EMBL" id="JBANRG010000155">
    <property type="protein sequence ID" value="KAK7433508.1"/>
    <property type="molecule type" value="Genomic_DNA"/>
</dbReference>
<accession>A0ABR1ILK7</accession>
<evidence type="ECO:0000313" key="1">
    <source>
        <dbReference type="EMBL" id="KAK7433508.1"/>
    </source>
</evidence>
<keyword evidence="2" id="KW-1185">Reference proteome</keyword>
<evidence type="ECO:0000313" key="2">
    <source>
        <dbReference type="Proteomes" id="UP001498398"/>
    </source>
</evidence>
<organism evidence="1 2">
    <name type="scientific">Marasmiellus scandens</name>
    <dbReference type="NCBI Taxonomy" id="2682957"/>
    <lineage>
        <taxon>Eukaryota</taxon>
        <taxon>Fungi</taxon>
        <taxon>Dikarya</taxon>
        <taxon>Basidiomycota</taxon>
        <taxon>Agaricomycotina</taxon>
        <taxon>Agaricomycetes</taxon>
        <taxon>Agaricomycetidae</taxon>
        <taxon>Agaricales</taxon>
        <taxon>Marasmiineae</taxon>
        <taxon>Omphalotaceae</taxon>
        <taxon>Marasmiellus</taxon>
    </lineage>
</organism>